<dbReference type="RefSeq" id="WP_406694351.1">
    <property type="nucleotide sequence ID" value="NZ_CP155447.1"/>
</dbReference>
<feature type="region of interest" description="Disordered" evidence="1">
    <location>
        <begin position="40"/>
        <end position="63"/>
    </location>
</feature>
<evidence type="ECO:0000256" key="1">
    <source>
        <dbReference type="SAM" id="MobiDB-lite"/>
    </source>
</evidence>
<feature type="compositionally biased region" description="Low complexity" evidence="1">
    <location>
        <begin position="40"/>
        <end position="54"/>
    </location>
</feature>
<evidence type="ECO:0000313" key="2">
    <source>
        <dbReference type="EMBL" id="XBH01609.1"/>
    </source>
</evidence>
<sequence>MPPLEPHMLKEAEPPVGPLHKAVRPHPRAAGLVRNAISSANSPASSISIASASPDTAANSNDHNDVVLRHHARCEDCPAMYRPYT</sequence>
<dbReference type="EMBL" id="CP155447">
    <property type="protein sequence ID" value="XBH01609.1"/>
    <property type="molecule type" value="Genomic_DNA"/>
</dbReference>
<dbReference type="AlphaFoldDB" id="A0AAU7C8J3"/>
<gene>
    <name evidence="2" type="ORF">V5E97_25075</name>
</gene>
<proteinExistence type="predicted"/>
<feature type="region of interest" description="Disordered" evidence="1">
    <location>
        <begin position="1"/>
        <end position="23"/>
    </location>
</feature>
<protein>
    <submittedName>
        <fullName evidence="2">Uncharacterized protein</fullName>
    </submittedName>
</protein>
<name>A0AAU7C8J3_9BACT</name>
<organism evidence="2">
    <name type="scientific">Singulisphaera sp. Ch08</name>
    <dbReference type="NCBI Taxonomy" id="3120278"/>
    <lineage>
        <taxon>Bacteria</taxon>
        <taxon>Pseudomonadati</taxon>
        <taxon>Planctomycetota</taxon>
        <taxon>Planctomycetia</taxon>
        <taxon>Isosphaerales</taxon>
        <taxon>Isosphaeraceae</taxon>
        <taxon>Singulisphaera</taxon>
    </lineage>
</organism>
<accession>A0AAU7C8J3</accession>
<reference evidence="2" key="1">
    <citation type="submission" date="2024-05" db="EMBL/GenBank/DDBJ databases">
        <title>Planctomycetes of the genus Singulisphaera possess chitinolytic capabilities.</title>
        <authorList>
            <person name="Ivanova A."/>
        </authorList>
    </citation>
    <scope>NUCLEOTIDE SEQUENCE</scope>
    <source>
        <strain evidence="2">Ch08T</strain>
    </source>
</reference>